<feature type="binding site" evidence="4">
    <location>
        <position position="148"/>
    </location>
    <ligand>
        <name>biotin</name>
        <dbReference type="ChEBI" id="CHEBI:57586"/>
    </ligand>
</feature>
<dbReference type="InterPro" id="IPR036896">
    <property type="entry name" value="Avidin-like_sf"/>
</dbReference>
<accession>A0A0S2F8V6</accession>
<sequence length="189" mass="19636">MTPSHSATGSGLVDAIRNRLKIAAHSPPMTGGNMKRAGAVLVLLGLFAINGSVSAKEPQKEAAGAAAVVRCGNPVGLWRNQMGSEMRITSFNPSTGAIQGQYRTNGGAPGFYPLIGWVNSAPPAPGANNAVTIAFSVRWGQIGSITAWTGTCSDTSAGAGLRTLWHLSRPNSQFDWDHILAGADTFTSM</sequence>
<evidence type="ECO:0000256" key="4">
    <source>
        <dbReference type="PIRSR" id="PIRSR605468-50"/>
    </source>
</evidence>
<keyword evidence="4" id="KW-0092">Biotin</keyword>
<dbReference type="PROSITE" id="PS51326">
    <property type="entry name" value="AVIDIN_2"/>
    <property type="match status" value="1"/>
</dbReference>
<evidence type="ECO:0000313" key="5">
    <source>
        <dbReference type="EMBL" id="ALN79993.1"/>
    </source>
</evidence>
<evidence type="ECO:0000256" key="2">
    <source>
        <dbReference type="ARBA" id="ARBA00022525"/>
    </source>
</evidence>
<dbReference type="eggNOG" id="ENOG5033FQY">
    <property type="taxonomic scope" value="Bacteria"/>
</dbReference>
<dbReference type="PANTHER" id="PTHR34399:SF3">
    <property type="entry name" value="AVID PROTEIN-RELATED"/>
    <property type="match status" value="1"/>
</dbReference>
<proteinExistence type="predicted"/>
<keyword evidence="2" id="KW-0964">Secreted</keyword>
<name>A0A0S2F8V6_LYSAN</name>
<dbReference type="PATRIC" id="fig|84531.8.peg.1867"/>
<feature type="binding site" evidence="4">
    <location>
        <position position="102"/>
    </location>
    <ligand>
        <name>biotin</name>
        <dbReference type="ChEBI" id="CHEBI:57586"/>
    </ligand>
</feature>
<organism evidence="5 6">
    <name type="scientific">Lysobacter antibioticus</name>
    <dbReference type="NCBI Taxonomy" id="84531"/>
    <lineage>
        <taxon>Bacteria</taxon>
        <taxon>Pseudomonadati</taxon>
        <taxon>Pseudomonadota</taxon>
        <taxon>Gammaproteobacteria</taxon>
        <taxon>Lysobacterales</taxon>
        <taxon>Lysobacteraceae</taxon>
        <taxon>Lysobacter</taxon>
    </lineage>
</organism>
<reference evidence="5 6" key="1">
    <citation type="journal article" date="2015" name="BMC Genomics">
        <title>Comparative genomics and metabolic profiling of the genus Lysobacter.</title>
        <authorList>
            <person name="de Bruijn I."/>
            <person name="Cheng X."/>
            <person name="de Jager V."/>
            <person name="Exposito R.G."/>
            <person name="Watrous J."/>
            <person name="Patel N."/>
            <person name="Postma J."/>
            <person name="Dorrestein P.C."/>
            <person name="Kobayashi D."/>
            <person name="Raaijmakers J.M."/>
        </authorList>
    </citation>
    <scope>NUCLEOTIDE SEQUENCE [LARGE SCALE GENOMIC DNA]</scope>
    <source>
        <strain evidence="5 6">76</strain>
    </source>
</reference>
<gene>
    <name evidence="5" type="ORF">LA76x_1841</name>
</gene>
<keyword evidence="3" id="KW-0732">Signal</keyword>
<evidence type="ECO:0000256" key="1">
    <source>
        <dbReference type="ARBA" id="ARBA00004613"/>
    </source>
</evidence>
<dbReference type="EMBL" id="CP011129">
    <property type="protein sequence ID" value="ALN79993.1"/>
    <property type="molecule type" value="Genomic_DNA"/>
</dbReference>
<dbReference type="GO" id="GO:0005576">
    <property type="term" value="C:extracellular region"/>
    <property type="evidence" value="ECO:0007669"/>
    <property type="project" value="UniProtKB-SubCell"/>
</dbReference>
<dbReference type="Proteomes" id="UP000060787">
    <property type="component" value="Chromosome"/>
</dbReference>
<dbReference type="InterPro" id="IPR005468">
    <property type="entry name" value="Avidin/str"/>
</dbReference>
<dbReference type="SUPFAM" id="SSF50876">
    <property type="entry name" value="Avidin/streptavidin"/>
    <property type="match status" value="1"/>
</dbReference>
<dbReference type="Pfam" id="PF01382">
    <property type="entry name" value="Avidin"/>
    <property type="match status" value="1"/>
</dbReference>
<feature type="binding site" evidence="4">
    <location>
        <position position="165"/>
    </location>
    <ligand>
        <name>biotin</name>
        <dbReference type="ChEBI" id="CHEBI:57586"/>
    </ligand>
</feature>
<evidence type="ECO:0000313" key="6">
    <source>
        <dbReference type="Proteomes" id="UP000060787"/>
    </source>
</evidence>
<feature type="binding site" evidence="4">
    <location>
        <position position="176"/>
    </location>
    <ligand>
        <name>biotin</name>
        <dbReference type="ChEBI" id="CHEBI:57586"/>
    </ligand>
</feature>
<dbReference type="AlphaFoldDB" id="A0A0S2F8V6"/>
<dbReference type="Gene3D" id="2.40.128.30">
    <property type="entry name" value="Avidin-like"/>
    <property type="match status" value="1"/>
</dbReference>
<keyword evidence="6" id="KW-1185">Reference proteome</keyword>
<dbReference type="PANTHER" id="PTHR34399">
    <property type="entry name" value="AVIDIN-RELATED"/>
    <property type="match status" value="1"/>
</dbReference>
<dbReference type="InterPro" id="IPR051764">
    <property type="entry name" value="Avidin/Streptavidin-rel"/>
</dbReference>
<dbReference type="GO" id="GO:0009374">
    <property type="term" value="F:biotin binding"/>
    <property type="evidence" value="ECO:0007669"/>
    <property type="project" value="InterPro"/>
</dbReference>
<evidence type="ECO:0000256" key="3">
    <source>
        <dbReference type="ARBA" id="ARBA00022729"/>
    </source>
</evidence>
<dbReference type="KEGG" id="lab:LA76x_1841"/>
<protein>
    <submittedName>
        <fullName evidence="5">Avidin family protein</fullName>
    </submittedName>
</protein>
<feature type="binding site" evidence="4">
    <location>
        <position position="112"/>
    </location>
    <ligand>
        <name>biotin</name>
        <dbReference type="ChEBI" id="CHEBI:57586"/>
    </ligand>
</feature>
<comment type="subcellular location">
    <subcellularLocation>
        <location evidence="1">Secreted</location>
    </subcellularLocation>
</comment>